<dbReference type="InterPro" id="IPR029058">
    <property type="entry name" value="AB_hydrolase_fold"/>
</dbReference>
<keyword evidence="2" id="KW-0479">Metal-binding</keyword>
<protein>
    <recommendedName>
        <fullName evidence="8">AB hydrolase-1 domain-containing protein</fullName>
    </recommendedName>
</protein>
<dbReference type="Gene3D" id="3.90.850.10">
    <property type="entry name" value="Fumarylacetoacetase-like, C-terminal domain"/>
    <property type="match status" value="1"/>
</dbReference>
<dbReference type="RefSeq" id="XP_069210519.1">
    <property type="nucleotide sequence ID" value="XM_069353101.1"/>
</dbReference>
<evidence type="ECO:0000256" key="3">
    <source>
        <dbReference type="SAM" id="MobiDB-lite"/>
    </source>
</evidence>
<feature type="domain" description="AB hydrolase-1" evidence="4">
    <location>
        <begin position="360"/>
        <end position="586"/>
    </location>
</feature>
<proteinExistence type="inferred from homology"/>
<evidence type="ECO:0000313" key="6">
    <source>
        <dbReference type="EMBL" id="KAL1410575.1"/>
    </source>
</evidence>
<dbReference type="InterPro" id="IPR000073">
    <property type="entry name" value="AB_hydrolase_1"/>
</dbReference>
<organism evidence="6 7">
    <name type="scientific">Vanrija albida</name>
    <dbReference type="NCBI Taxonomy" id="181172"/>
    <lineage>
        <taxon>Eukaryota</taxon>
        <taxon>Fungi</taxon>
        <taxon>Dikarya</taxon>
        <taxon>Basidiomycota</taxon>
        <taxon>Agaricomycotina</taxon>
        <taxon>Tremellomycetes</taxon>
        <taxon>Trichosporonales</taxon>
        <taxon>Trichosporonaceae</taxon>
        <taxon>Vanrija</taxon>
    </lineage>
</organism>
<comment type="similarity">
    <text evidence="1">Belongs to the FAH family.</text>
</comment>
<sequence length="597" mass="63019">MVRFISYRSEAHPMPTIGIVSGFEPQPAPPASPFSTGHLSDPDARGETVQAATFPDGTRISSLHHLIAAWGDIGGRVAPAGPVERLADVEVLAPLRGRDVLCVGKNYKAHAAEFHNSGFDSSDTKAQPDFPVIFTKRASSIVGAGTEIYPHPGVTETLDYEGELAVIIGVGGARIKKEDAWKHVWGATIVNDVTARERQRDHKQFYIGKSLDTFCPMGPYAVPAADLDWDNMTLETRVNGEVRQEQATNELIFDIPTLIETLSLGITLQPGDVIATGTPLGVCLSTGVFLKPGDRVDVSITGLGTLTNVVGTPDVPPTIASVVEEPSPVPAAPRPDAQLVRLPSGAVHVYSAGSGAPTDPTVVFLHGLGGWHANFFPIISRSGVERRHRVLAFDLPGLGLSPKPTQPPSIDLYVQLLKELVEHAGVKVLKLVGHDLGGLVATTFAARYPDAVTSLLLLSPLRRLAKSTPILNTWAETARRDGLGAIAHQAARIGTSPETHDSRPLALGSITASILSQSAEGFAGAAEALARASDPDYSQIKARTLVVAGAEDELTPKAYADGLGGVIAGARVVALQDVGHWALFEDVAGAAELLALF</sequence>
<feature type="region of interest" description="Disordered" evidence="3">
    <location>
        <begin position="25"/>
        <end position="44"/>
    </location>
</feature>
<dbReference type="EMBL" id="JBBXJM010000003">
    <property type="protein sequence ID" value="KAL1410575.1"/>
    <property type="molecule type" value="Genomic_DNA"/>
</dbReference>
<gene>
    <name evidence="6" type="ORF">Q8F55_004588</name>
</gene>
<dbReference type="PRINTS" id="PR00111">
    <property type="entry name" value="ABHYDROLASE"/>
</dbReference>
<accession>A0ABR3Q749</accession>
<dbReference type="SUPFAM" id="SSF56529">
    <property type="entry name" value="FAH"/>
    <property type="match status" value="1"/>
</dbReference>
<dbReference type="PANTHER" id="PTHR11820">
    <property type="entry name" value="ACYLPYRUVASE"/>
    <property type="match status" value="1"/>
</dbReference>
<evidence type="ECO:0000259" key="5">
    <source>
        <dbReference type="Pfam" id="PF01557"/>
    </source>
</evidence>
<reference evidence="6 7" key="1">
    <citation type="submission" date="2023-08" db="EMBL/GenBank/DDBJ databases">
        <title>Annotated Genome Sequence of Vanrija albida AlHP1.</title>
        <authorList>
            <person name="Herzog R."/>
        </authorList>
    </citation>
    <scope>NUCLEOTIDE SEQUENCE [LARGE SCALE GENOMIC DNA]</scope>
    <source>
        <strain evidence="6 7">AlHP1</strain>
    </source>
</reference>
<name>A0ABR3Q749_9TREE</name>
<evidence type="ECO:0008006" key="8">
    <source>
        <dbReference type="Google" id="ProtNLM"/>
    </source>
</evidence>
<evidence type="ECO:0000256" key="2">
    <source>
        <dbReference type="ARBA" id="ARBA00022723"/>
    </source>
</evidence>
<dbReference type="InterPro" id="IPR036663">
    <property type="entry name" value="Fumarylacetoacetase_C_sf"/>
</dbReference>
<dbReference type="PANTHER" id="PTHR11820:SF7">
    <property type="entry name" value="ACYLPYRUVASE FAHD1, MITOCHONDRIAL"/>
    <property type="match status" value="1"/>
</dbReference>
<keyword evidence="7" id="KW-1185">Reference proteome</keyword>
<evidence type="ECO:0000313" key="7">
    <source>
        <dbReference type="Proteomes" id="UP001565368"/>
    </source>
</evidence>
<dbReference type="Gene3D" id="3.40.50.1820">
    <property type="entry name" value="alpha/beta hydrolase"/>
    <property type="match status" value="1"/>
</dbReference>
<dbReference type="InterPro" id="IPR011234">
    <property type="entry name" value="Fumarylacetoacetase-like_C"/>
</dbReference>
<feature type="domain" description="Fumarylacetoacetase-like C-terminal" evidence="5">
    <location>
        <begin position="100"/>
        <end position="310"/>
    </location>
</feature>
<dbReference type="GeneID" id="95985631"/>
<dbReference type="Pfam" id="PF00561">
    <property type="entry name" value="Abhydrolase_1"/>
    <property type="match status" value="1"/>
</dbReference>
<dbReference type="Pfam" id="PF01557">
    <property type="entry name" value="FAA_hydrolase"/>
    <property type="match status" value="1"/>
</dbReference>
<dbReference type="Proteomes" id="UP001565368">
    <property type="component" value="Unassembled WGS sequence"/>
</dbReference>
<comment type="caution">
    <text evidence="6">The sequence shown here is derived from an EMBL/GenBank/DDBJ whole genome shotgun (WGS) entry which is preliminary data.</text>
</comment>
<evidence type="ECO:0000256" key="1">
    <source>
        <dbReference type="ARBA" id="ARBA00010211"/>
    </source>
</evidence>
<evidence type="ECO:0000259" key="4">
    <source>
        <dbReference type="Pfam" id="PF00561"/>
    </source>
</evidence>
<dbReference type="SUPFAM" id="SSF53474">
    <property type="entry name" value="alpha/beta-Hydrolases"/>
    <property type="match status" value="1"/>
</dbReference>